<proteinExistence type="predicted"/>
<dbReference type="InterPro" id="IPR003593">
    <property type="entry name" value="AAA+_ATPase"/>
</dbReference>
<reference evidence="2" key="1">
    <citation type="submission" date="2020-03" db="EMBL/GenBank/DDBJ databases">
        <title>The deep terrestrial virosphere.</title>
        <authorList>
            <person name="Holmfeldt K."/>
            <person name="Nilsson E."/>
            <person name="Simone D."/>
            <person name="Lopez-Fernandez M."/>
            <person name="Wu X."/>
            <person name="de Brujin I."/>
            <person name="Lundin D."/>
            <person name="Andersson A."/>
            <person name="Bertilsson S."/>
            <person name="Dopson M."/>
        </authorList>
    </citation>
    <scope>NUCLEOTIDE SEQUENCE</scope>
    <source>
        <strain evidence="2">MM415B00496</strain>
    </source>
</reference>
<evidence type="ECO:0000313" key="2">
    <source>
        <dbReference type="EMBL" id="QJA64447.1"/>
    </source>
</evidence>
<dbReference type="Pfam" id="PF00004">
    <property type="entry name" value="AAA"/>
    <property type="match status" value="1"/>
</dbReference>
<dbReference type="SMART" id="SM00382">
    <property type="entry name" value="AAA"/>
    <property type="match status" value="1"/>
</dbReference>
<dbReference type="CDD" id="cd19481">
    <property type="entry name" value="RecA-like_protease"/>
    <property type="match status" value="1"/>
</dbReference>
<dbReference type="Gene3D" id="1.10.8.60">
    <property type="match status" value="1"/>
</dbReference>
<dbReference type="InterPro" id="IPR027417">
    <property type="entry name" value="P-loop_NTPase"/>
</dbReference>
<gene>
    <name evidence="2" type="ORF">MM415B00496_0005</name>
</gene>
<dbReference type="PANTHER" id="PTHR23077">
    <property type="entry name" value="AAA-FAMILY ATPASE"/>
    <property type="match status" value="1"/>
</dbReference>
<dbReference type="AlphaFoldDB" id="A0A6M3J5J3"/>
<sequence length="550" mass="63229">MQTWIEELSQKRLAQRSNVYLLETFDFKRLAQFKEIVKKQNGNLKKLFGANPKAVYDYNLQRSKIVNLTNDQPLESMNPIVELDTFLTANGNMVLIDYVFMEEHARMIVDYLAAWSQDERLHKNKSTVLVFTSDANLFPETLRRLCYTITICPSTEEERRAFLQELADEIQAKFATINQEIKIDVTEEVVQASSGLDLHSIETASIEAFYQNRTFAVSAYTEHKIKILQTYDLTYTEPKIGFNEVGGYKMFKEYIRKKVILPIRDPEKAKYYGVSLPRGIIFFGPPGTGKTYFAEALAFELGLPMIKLNSSDLLRGVVGESERRVKQITRLIESLSPVLIFIDEIDAMGSDRGKEISTDSGVSRRIKNQLLEWLGDRNRRSFPVGATNLLESMDTAFIRTGRFDEVVIVLPPDEEARFEILKIHSSVRRKMPLKGSTKDHEKIWRELAKDTYLWTGAELEKLAIDAGRVAMENDTKFIGMDQFREAMKSTQINEKARQDMIRHHFDVMNSIENVNKQFLMEAFNDFDKHTSSKDGDSGRISALIENIQNK</sequence>
<dbReference type="GO" id="GO:0016887">
    <property type="term" value="F:ATP hydrolysis activity"/>
    <property type="evidence" value="ECO:0007669"/>
    <property type="project" value="InterPro"/>
</dbReference>
<dbReference type="SUPFAM" id="SSF52540">
    <property type="entry name" value="P-loop containing nucleoside triphosphate hydrolases"/>
    <property type="match status" value="1"/>
</dbReference>
<evidence type="ECO:0000259" key="1">
    <source>
        <dbReference type="SMART" id="SM00382"/>
    </source>
</evidence>
<organism evidence="2">
    <name type="scientific">viral metagenome</name>
    <dbReference type="NCBI Taxonomy" id="1070528"/>
    <lineage>
        <taxon>unclassified sequences</taxon>
        <taxon>metagenomes</taxon>
        <taxon>organismal metagenomes</taxon>
    </lineage>
</organism>
<protein>
    <submittedName>
        <fullName evidence="2">Putative ATPase domain containing protein</fullName>
    </submittedName>
</protein>
<dbReference type="Gene3D" id="3.40.50.300">
    <property type="entry name" value="P-loop containing nucleotide triphosphate hydrolases"/>
    <property type="match status" value="1"/>
</dbReference>
<dbReference type="InterPro" id="IPR050168">
    <property type="entry name" value="AAA_ATPase_domain"/>
</dbReference>
<dbReference type="GO" id="GO:0005524">
    <property type="term" value="F:ATP binding"/>
    <property type="evidence" value="ECO:0007669"/>
    <property type="project" value="InterPro"/>
</dbReference>
<dbReference type="EMBL" id="MT141520">
    <property type="protein sequence ID" value="QJA64447.1"/>
    <property type="molecule type" value="Genomic_DNA"/>
</dbReference>
<dbReference type="InterPro" id="IPR003959">
    <property type="entry name" value="ATPase_AAA_core"/>
</dbReference>
<name>A0A6M3J5J3_9ZZZZ</name>
<accession>A0A6M3J5J3</accession>
<feature type="domain" description="AAA+ ATPase" evidence="1">
    <location>
        <begin position="276"/>
        <end position="413"/>
    </location>
</feature>